<dbReference type="AlphaFoldDB" id="A0A5F8AQM5"/>
<dbReference type="Bgee" id="ENSMMUG00000061013">
    <property type="expression patterns" value="Expressed in testis and 2 other cell types or tissues"/>
</dbReference>
<dbReference type="Ensembl" id="ENSMMUT00000082237.1">
    <property type="protein sequence ID" value="ENSMMUP00000079688.1"/>
    <property type="gene ID" value="ENSMMUG00000061013.1"/>
</dbReference>
<evidence type="ECO:0000313" key="2">
    <source>
        <dbReference type="Proteomes" id="UP000006718"/>
    </source>
</evidence>
<sequence length="146" mass="16211">LASLRNLILNIKNTSFLGRERVGNVQCDCKHAVSGGRFVPASSAFIFQGCSRNARRQRTRSVPLQDQHLALAILLELAVQRGTLSQMLSAILLLLQLWDSGAQETDNERSHPGHQRPAFALAAKVPEHHLQEGYTPLRGRHARECV</sequence>
<reference evidence="1" key="3">
    <citation type="submission" date="2025-08" db="UniProtKB">
        <authorList>
            <consortium name="Ensembl"/>
        </authorList>
    </citation>
    <scope>IDENTIFICATION</scope>
    <source>
        <strain evidence="1">17573</strain>
    </source>
</reference>
<dbReference type="Proteomes" id="UP000006718">
    <property type="component" value="Chromosome 7"/>
</dbReference>
<keyword evidence="2" id="KW-1185">Reference proteome</keyword>
<proteinExistence type="predicted"/>
<name>A0A5F8AQM5_MACMU</name>
<dbReference type="STRING" id="9544.ENSMMUP00000079688"/>
<evidence type="ECO:0000313" key="1">
    <source>
        <dbReference type="Ensembl" id="ENSMMUP00000079688.1"/>
    </source>
</evidence>
<reference evidence="1" key="4">
    <citation type="submission" date="2025-09" db="UniProtKB">
        <authorList>
            <consortium name="Ensembl"/>
        </authorList>
    </citation>
    <scope>IDENTIFICATION</scope>
    <source>
        <strain evidence="1">17573</strain>
    </source>
</reference>
<reference evidence="1" key="2">
    <citation type="submission" date="2019-01" db="EMBL/GenBank/DDBJ databases">
        <authorList>
            <person name="Graves T."/>
            <person name="Eichler E.E."/>
            <person name="Wilson R.K."/>
        </authorList>
    </citation>
    <scope>NUCLEOTIDE SEQUENCE [LARGE SCALE GENOMIC DNA]</scope>
    <source>
        <strain evidence="1">17573</strain>
    </source>
</reference>
<dbReference type="VEuPathDB" id="HostDB:ENSMMUG00000061013"/>
<dbReference type="InParanoid" id="A0A5F8AQM5"/>
<accession>A0A5F8AQM5</accession>
<reference evidence="2" key="1">
    <citation type="journal article" date="2007" name="Science">
        <title>Evolutionary and biomedical insights from the rhesus macaque genome.</title>
        <authorList>
            <person name="Gibbs R.A."/>
            <person name="Rogers J."/>
            <person name="Katze M.G."/>
            <person name="Bumgarner R."/>
            <person name="Weinstock G.M."/>
            <person name="Mardis E.R."/>
            <person name="Remington K.A."/>
            <person name="Strausberg R.L."/>
            <person name="Venter J.C."/>
            <person name="Wilson R.K."/>
            <person name="Batzer M.A."/>
            <person name="Bustamante C.D."/>
            <person name="Eichler E.E."/>
            <person name="Hahn M.W."/>
            <person name="Hardison R.C."/>
            <person name="Makova K.D."/>
            <person name="Miller W."/>
            <person name="Milosavljevic A."/>
            <person name="Palermo R.E."/>
            <person name="Siepel A."/>
            <person name="Sikela J.M."/>
            <person name="Attaway T."/>
            <person name="Bell S."/>
            <person name="Bernard K.E."/>
            <person name="Buhay C.J."/>
            <person name="Chandrabose M.N."/>
            <person name="Dao M."/>
            <person name="Davis C."/>
            <person name="Delehaunty K.D."/>
            <person name="Ding Y."/>
            <person name="Dinh H.H."/>
            <person name="Dugan-Rocha S."/>
            <person name="Fulton L.A."/>
            <person name="Gabisi R.A."/>
            <person name="Garner T.T."/>
            <person name="Godfrey J."/>
            <person name="Hawes A.C."/>
            <person name="Hernandez J."/>
            <person name="Hines S."/>
            <person name="Holder M."/>
            <person name="Hume J."/>
            <person name="Jhangiani S.N."/>
            <person name="Joshi V."/>
            <person name="Khan Z.M."/>
            <person name="Kirkness E.F."/>
            <person name="Cree A."/>
            <person name="Fowler R.G."/>
            <person name="Lee S."/>
            <person name="Lewis L.R."/>
            <person name="Li Z."/>
            <person name="Liu Y.-S."/>
            <person name="Moore S.M."/>
            <person name="Muzny D."/>
            <person name="Nazareth L.V."/>
            <person name="Ngo D.N."/>
            <person name="Okwuonu G.O."/>
            <person name="Pai G."/>
            <person name="Parker D."/>
            <person name="Paul H.A."/>
            <person name="Pfannkoch C."/>
            <person name="Pohl C.S."/>
            <person name="Rogers Y.-H.C."/>
            <person name="Ruiz S.J."/>
            <person name="Sabo A."/>
            <person name="Santibanez J."/>
            <person name="Schneider B.W."/>
            <person name="Smith S.M."/>
            <person name="Sodergren E."/>
            <person name="Svatek A.F."/>
            <person name="Utterback T.R."/>
            <person name="Vattathil S."/>
            <person name="Warren W."/>
            <person name="White C.S."/>
            <person name="Chinwalla A.T."/>
            <person name="Feng Y."/>
            <person name="Halpern A.L."/>
            <person name="Hillier L.W."/>
            <person name="Huang X."/>
            <person name="Minx P."/>
            <person name="Nelson J.O."/>
            <person name="Pepin K.H."/>
            <person name="Qin X."/>
            <person name="Sutton G.G."/>
            <person name="Venter E."/>
            <person name="Walenz B.P."/>
            <person name="Wallis J.W."/>
            <person name="Worley K.C."/>
            <person name="Yang S.-P."/>
            <person name="Jones S.M."/>
            <person name="Marra M.A."/>
            <person name="Rocchi M."/>
            <person name="Schein J.E."/>
            <person name="Baertsch R."/>
            <person name="Clarke L."/>
            <person name="Csuros M."/>
            <person name="Glasscock J."/>
            <person name="Harris R.A."/>
            <person name="Havlak P."/>
            <person name="Jackson A.R."/>
            <person name="Jiang H."/>
            <person name="Liu Y."/>
            <person name="Messina D.N."/>
            <person name="Shen Y."/>
            <person name="Song H.X.-Z."/>
            <person name="Wylie T."/>
            <person name="Zhang L."/>
            <person name="Birney E."/>
            <person name="Han K."/>
            <person name="Konkel M.K."/>
            <person name="Lee J."/>
            <person name="Smit A.F.A."/>
            <person name="Ullmer B."/>
            <person name="Wang H."/>
            <person name="Xing J."/>
            <person name="Burhans R."/>
            <person name="Cheng Z."/>
            <person name="Karro J.E."/>
            <person name="Ma J."/>
            <person name="Raney B."/>
            <person name="She X."/>
            <person name="Cox M.J."/>
            <person name="Demuth J.P."/>
            <person name="Dumas L.J."/>
            <person name="Han S.-G."/>
            <person name="Hopkins J."/>
            <person name="Karimpour-Fard A."/>
            <person name="Kim Y.H."/>
            <person name="Pollack J.R."/>
            <person name="Vinar T."/>
            <person name="Addo-Quaye C."/>
            <person name="Degenhardt J."/>
            <person name="Denby A."/>
            <person name="Hubisz M.J."/>
            <person name="Indap A."/>
            <person name="Kosiol C."/>
            <person name="Lahn B.T."/>
            <person name="Lawson H.A."/>
            <person name="Marklein A."/>
            <person name="Nielsen R."/>
            <person name="Vallender E.J."/>
            <person name="Clark A.G."/>
            <person name="Ferguson B."/>
            <person name="Hernandez R.D."/>
            <person name="Hirani K."/>
            <person name="Kehrer-Sawatzki H."/>
            <person name="Kolb J."/>
            <person name="Patil S."/>
            <person name="Pu L.-L."/>
            <person name="Ren Y."/>
            <person name="Smith D.G."/>
            <person name="Wheeler D.A."/>
            <person name="Schenck I."/>
            <person name="Ball E.V."/>
            <person name="Chen R."/>
            <person name="Cooper D.N."/>
            <person name="Giardine B."/>
            <person name="Hsu F."/>
            <person name="Kent W.J."/>
            <person name="Lesk A."/>
            <person name="Nelson D.L."/>
            <person name="O'brien W.E."/>
            <person name="Pruefer K."/>
            <person name="Stenson P.D."/>
            <person name="Wallace J.C."/>
            <person name="Ke H."/>
            <person name="Liu X.-M."/>
            <person name="Wang P."/>
            <person name="Xiang A.P."/>
            <person name="Yang F."/>
            <person name="Barber G.P."/>
            <person name="Haussler D."/>
            <person name="Karolchik D."/>
            <person name="Kern A.D."/>
            <person name="Kuhn R.M."/>
            <person name="Smith K.E."/>
            <person name="Zwieg A.S."/>
        </authorList>
    </citation>
    <scope>NUCLEOTIDE SEQUENCE [LARGE SCALE GENOMIC DNA]</scope>
    <source>
        <strain evidence="2">17573</strain>
    </source>
</reference>
<protein>
    <submittedName>
        <fullName evidence="1">Uncharacterized protein</fullName>
    </submittedName>
</protein>
<organism evidence="1 2">
    <name type="scientific">Macaca mulatta</name>
    <name type="common">Rhesus macaque</name>
    <dbReference type="NCBI Taxonomy" id="9544"/>
    <lineage>
        <taxon>Eukaryota</taxon>
        <taxon>Metazoa</taxon>
        <taxon>Chordata</taxon>
        <taxon>Craniata</taxon>
        <taxon>Vertebrata</taxon>
        <taxon>Euteleostomi</taxon>
        <taxon>Mammalia</taxon>
        <taxon>Eutheria</taxon>
        <taxon>Euarchontoglires</taxon>
        <taxon>Primates</taxon>
        <taxon>Haplorrhini</taxon>
        <taxon>Catarrhini</taxon>
        <taxon>Cercopithecidae</taxon>
        <taxon>Cercopithecinae</taxon>
        <taxon>Macaca</taxon>
    </lineage>
</organism>